<name>A0ABU6WK18_9FABA</name>
<protein>
    <submittedName>
        <fullName evidence="2">Uncharacterized protein</fullName>
    </submittedName>
</protein>
<evidence type="ECO:0000313" key="2">
    <source>
        <dbReference type="EMBL" id="MED6185654.1"/>
    </source>
</evidence>
<dbReference type="Proteomes" id="UP001341840">
    <property type="component" value="Unassembled WGS sequence"/>
</dbReference>
<reference evidence="2 3" key="1">
    <citation type="journal article" date="2023" name="Plants (Basel)">
        <title>Bridging the Gap: Combining Genomics and Transcriptomics Approaches to Understand Stylosanthes scabra, an Orphan Legume from the Brazilian Caatinga.</title>
        <authorList>
            <person name="Ferreira-Neto J.R.C."/>
            <person name="da Silva M.D."/>
            <person name="Binneck E."/>
            <person name="de Melo N.F."/>
            <person name="da Silva R.H."/>
            <person name="de Melo A.L.T.M."/>
            <person name="Pandolfi V."/>
            <person name="Bustamante F.O."/>
            <person name="Brasileiro-Vidal A.C."/>
            <person name="Benko-Iseppon A.M."/>
        </authorList>
    </citation>
    <scope>NUCLEOTIDE SEQUENCE [LARGE SCALE GENOMIC DNA]</scope>
    <source>
        <tissue evidence="2">Leaves</tissue>
    </source>
</reference>
<dbReference type="EMBL" id="JASCZI010181748">
    <property type="protein sequence ID" value="MED6185654.1"/>
    <property type="molecule type" value="Genomic_DNA"/>
</dbReference>
<gene>
    <name evidence="2" type="ORF">PIB30_059143</name>
</gene>
<accession>A0ABU6WK18</accession>
<sequence>EDLAEKKSSVAKQLSLMEDFRNVREKELLEREKAREDENKHRQNLMAIKENELQMKEQEIQTQRYNKEMEITAKEREMERMAREREREMDMQILKADTSTMSENRRALHEIACEKIIAKWFT</sequence>
<proteinExistence type="predicted"/>
<evidence type="ECO:0000256" key="1">
    <source>
        <dbReference type="SAM" id="MobiDB-lite"/>
    </source>
</evidence>
<comment type="caution">
    <text evidence="2">The sequence shown here is derived from an EMBL/GenBank/DDBJ whole genome shotgun (WGS) entry which is preliminary data.</text>
</comment>
<evidence type="ECO:0000313" key="3">
    <source>
        <dbReference type="Proteomes" id="UP001341840"/>
    </source>
</evidence>
<feature type="region of interest" description="Disordered" evidence="1">
    <location>
        <begin position="33"/>
        <end position="74"/>
    </location>
</feature>
<feature type="non-terminal residue" evidence="2">
    <location>
        <position position="1"/>
    </location>
</feature>
<feature type="compositionally biased region" description="Basic and acidic residues" evidence="1">
    <location>
        <begin position="49"/>
        <end position="74"/>
    </location>
</feature>
<keyword evidence="3" id="KW-1185">Reference proteome</keyword>
<organism evidence="2 3">
    <name type="scientific">Stylosanthes scabra</name>
    <dbReference type="NCBI Taxonomy" id="79078"/>
    <lineage>
        <taxon>Eukaryota</taxon>
        <taxon>Viridiplantae</taxon>
        <taxon>Streptophyta</taxon>
        <taxon>Embryophyta</taxon>
        <taxon>Tracheophyta</taxon>
        <taxon>Spermatophyta</taxon>
        <taxon>Magnoliopsida</taxon>
        <taxon>eudicotyledons</taxon>
        <taxon>Gunneridae</taxon>
        <taxon>Pentapetalae</taxon>
        <taxon>rosids</taxon>
        <taxon>fabids</taxon>
        <taxon>Fabales</taxon>
        <taxon>Fabaceae</taxon>
        <taxon>Papilionoideae</taxon>
        <taxon>50 kb inversion clade</taxon>
        <taxon>dalbergioids sensu lato</taxon>
        <taxon>Dalbergieae</taxon>
        <taxon>Pterocarpus clade</taxon>
        <taxon>Stylosanthes</taxon>
    </lineage>
</organism>